<evidence type="ECO:0000256" key="6">
    <source>
        <dbReference type="ARBA" id="ARBA00022692"/>
    </source>
</evidence>
<keyword evidence="8 11" id="KW-1133">Transmembrane helix</keyword>
<dbReference type="GO" id="GO:0005886">
    <property type="term" value="C:plasma membrane"/>
    <property type="evidence" value="ECO:0007669"/>
    <property type="project" value="UniProtKB-SubCell"/>
</dbReference>
<feature type="transmembrane region" description="Helical" evidence="11">
    <location>
        <begin position="90"/>
        <end position="111"/>
    </location>
</feature>
<feature type="transmembrane region" description="Helical" evidence="11">
    <location>
        <begin position="196"/>
        <end position="214"/>
    </location>
</feature>
<evidence type="ECO:0000256" key="12">
    <source>
        <dbReference type="SAM" id="SignalP"/>
    </source>
</evidence>
<evidence type="ECO:0000256" key="3">
    <source>
        <dbReference type="ARBA" id="ARBA00022448"/>
    </source>
</evidence>
<feature type="signal peptide" evidence="12">
    <location>
        <begin position="1"/>
        <end position="21"/>
    </location>
</feature>
<evidence type="ECO:0000256" key="1">
    <source>
        <dbReference type="ARBA" id="ARBA00004651"/>
    </source>
</evidence>
<dbReference type="GO" id="GO:0005315">
    <property type="term" value="F:phosphate transmembrane transporter activity"/>
    <property type="evidence" value="ECO:0007669"/>
    <property type="project" value="InterPro"/>
</dbReference>
<keyword evidence="4" id="KW-1003">Cell membrane</keyword>
<evidence type="ECO:0000313" key="13">
    <source>
        <dbReference type="EMBL" id="TBH75433.1"/>
    </source>
</evidence>
<comment type="subcellular location">
    <subcellularLocation>
        <location evidence="1">Cell membrane</location>
        <topology evidence="1">Multi-pass membrane protein</topology>
    </subcellularLocation>
    <subcellularLocation>
        <location evidence="11">Membrane</location>
        <topology evidence="11">Multi-pass membrane protein</topology>
    </subcellularLocation>
</comment>
<keyword evidence="9 11" id="KW-0472">Membrane</keyword>
<protein>
    <recommendedName>
        <fullName evidence="11">Phosphate transporter</fullName>
    </recommendedName>
</protein>
<name>A0A4Q9BID3_9BACT</name>
<keyword evidence="3 11" id="KW-0813">Transport</keyword>
<keyword evidence="12" id="KW-0732">Signal</keyword>
<gene>
    <name evidence="13" type="ORF">EWU20_02310</name>
</gene>
<feature type="transmembrane region" description="Helical" evidence="11">
    <location>
        <begin position="458"/>
        <end position="483"/>
    </location>
</feature>
<dbReference type="GO" id="GO:0015293">
    <property type="term" value="F:symporter activity"/>
    <property type="evidence" value="ECO:0007669"/>
    <property type="project" value="UniProtKB-KW"/>
</dbReference>
<keyword evidence="7" id="KW-0769">Symport</keyword>
<comment type="caution">
    <text evidence="13">The sequence shown here is derived from an EMBL/GenBank/DDBJ whole genome shotgun (WGS) entry which is preliminary data.</text>
</comment>
<keyword evidence="5 11" id="KW-0592">Phosphate transport</keyword>
<dbReference type="InterPro" id="IPR001204">
    <property type="entry name" value="Phos_transporter"/>
</dbReference>
<dbReference type="PANTHER" id="PTHR11101:SF65">
    <property type="entry name" value="LOW-AFFINITY INORGANIC PHOSPHATE TRANSPORTER PITA-RELATED"/>
    <property type="match status" value="1"/>
</dbReference>
<feature type="transmembrane region" description="Helical" evidence="11">
    <location>
        <begin position="156"/>
        <end position="176"/>
    </location>
</feature>
<organism evidence="13 14">
    <name type="scientific">Aquirufa antheringensis</name>
    <dbReference type="NCBI Taxonomy" id="2516559"/>
    <lineage>
        <taxon>Bacteria</taxon>
        <taxon>Pseudomonadati</taxon>
        <taxon>Bacteroidota</taxon>
        <taxon>Cytophagia</taxon>
        <taxon>Cytophagales</taxon>
        <taxon>Flectobacillaceae</taxon>
        <taxon>Aquirufa</taxon>
    </lineage>
</organism>
<dbReference type="Proteomes" id="UP000293583">
    <property type="component" value="Unassembled WGS sequence"/>
</dbReference>
<dbReference type="OrthoDB" id="9779554at2"/>
<feature type="transmembrane region" description="Helical" evidence="11">
    <location>
        <begin position="368"/>
        <end position="385"/>
    </location>
</feature>
<dbReference type="AlphaFoldDB" id="A0A4Q9BID3"/>
<evidence type="ECO:0000256" key="4">
    <source>
        <dbReference type="ARBA" id="ARBA00022475"/>
    </source>
</evidence>
<evidence type="ECO:0000313" key="14">
    <source>
        <dbReference type="Proteomes" id="UP000293583"/>
    </source>
</evidence>
<evidence type="ECO:0000256" key="11">
    <source>
        <dbReference type="RuleBase" id="RU363058"/>
    </source>
</evidence>
<dbReference type="RefSeq" id="WP_130922586.1">
    <property type="nucleotide sequence ID" value="NZ_JAANOM010000002.1"/>
</dbReference>
<dbReference type="EMBL" id="SEWY01000001">
    <property type="protein sequence ID" value="TBH75433.1"/>
    <property type="molecule type" value="Genomic_DNA"/>
</dbReference>
<dbReference type="GO" id="GO:0035435">
    <property type="term" value="P:phosphate ion transmembrane transport"/>
    <property type="evidence" value="ECO:0007669"/>
    <property type="project" value="TreeGrafter"/>
</dbReference>
<feature type="chain" id="PRO_5020314473" description="Phosphate transporter" evidence="12">
    <location>
        <begin position="22"/>
        <end position="485"/>
    </location>
</feature>
<evidence type="ECO:0000256" key="10">
    <source>
        <dbReference type="ARBA" id="ARBA00047348"/>
    </source>
</evidence>
<dbReference type="PANTHER" id="PTHR11101">
    <property type="entry name" value="PHOSPHATE TRANSPORTER"/>
    <property type="match status" value="1"/>
</dbReference>
<evidence type="ECO:0000256" key="8">
    <source>
        <dbReference type="ARBA" id="ARBA00022989"/>
    </source>
</evidence>
<proteinExistence type="inferred from homology"/>
<feature type="transmembrane region" description="Helical" evidence="11">
    <location>
        <begin position="221"/>
        <end position="239"/>
    </location>
</feature>
<dbReference type="Pfam" id="PF01384">
    <property type="entry name" value="PHO4"/>
    <property type="match status" value="1"/>
</dbReference>
<keyword evidence="6 11" id="KW-0812">Transmembrane</keyword>
<feature type="transmembrane region" description="Helical" evidence="11">
    <location>
        <begin position="58"/>
        <end position="78"/>
    </location>
</feature>
<accession>A0A4Q9BID3</accession>
<sequence length="485" mass="52284">MFGLDPTLFFLLCFCLLAACAFEFVNGFHDTANAVATVIYTHSLRPTQAVVWSGFMNFLGLLTGGVGVTMSIIGLLPTELLVDTNVYHSMAMALSLLISAILWNLGTWYFGIPASSSHTLIGSIIGIGLGHALLPEQSNKGISALNWDKVIEIGQALLLSPLFGFALAIILMYILKKTVTNKEIFKEPKKKSPPPLWIRSLLIATCTLVSFFHGRNDGQKGIGLVMVILIAFLPGYFAINTTLDMQMVKSSLATVQTISAKIDTIPLSEKERGYVMELKKSATNLAVITAQNLTPATLSTDQKFAIRKAALTINKHSKKLIESESVALSETDKSAWKKATAGSKAPFFTLGASSSTGMAGVTDFAPNWVMWMVALSLGLGTMIGWKRIVVTIGEKIGKDHLTYAQGASAELIASLTIGLATAYKWPVSTTHVLSSGIAGTMVAQRGIKNLQGGTVKNIVMAWILTLPVTIILSCLLFLFFRWITG</sequence>
<evidence type="ECO:0000256" key="7">
    <source>
        <dbReference type="ARBA" id="ARBA00022847"/>
    </source>
</evidence>
<evidence type="ECO:0000256" key="2">
    <source>
        <dbReference type="ARBA" id="ARBA00005342"/>
    </source>
</evidence>
<evidence type="ECO:0000256" key="9">
    <source>
        <dbReference type="ARBA" id="ARBA00023136"/>
    </source>
</evidence>
<keyword evidence="14" id="KW-1185">Reference proteome</keyword>
<evidence type="ECO:0000256" key="5">
    <source>
        <dbReference type="ARBA" id="ARBA00022592"/>
    </source>
</evidence>
<reference evidence="13 14" key="1">
    <citation type="submission" date="2019-02" db="EMBL/GenBank/DDBJ databases">
        <title>Genome of a new Bacteroidetes strain.</title>
        <authorList>
            <person name="Pitt A."/>
        </authorList>
    </citation>
    <scope>NUCLEOTIDE SEQUENCE [LARGE SCALE GENOMIC DNA]</scope>
    <source>
        <strain evidence="13 14">103A-SOEBACH</strain>
    </source>
</reference>
<comment type="similarity">
    <text evidence="2">Belongs to the inorganic phosphate transporter (PiT) (TC 2.A.20) family. Pit subfamily.</text>
</comment>
<comment type="catalytic activity">
    <reaction evidence="10">
        <text>phosphate(in) + H(+)(in) = phosphate(out) + H(+)(out)</text>
        <dbReference type="Rhea" id="RHEA:29939"/>
        <dbReference type="ChEBI" id="CHEBI:15378"/>
        <dbReference type="ChEBI" id="CHEBI:43474"/>
    </reaction>
</comment>